<name>A0A1C5IQU6_9ACTN</name>
<accession>A0A1C5IQU6</accession>
<dbReference type="Proteomes" id="UP000199408">
    <property type="component" value="Unassembled WGS sequence"/>
</dbReference>
<gene>
    <name evidence="1" type="ORF">GA0070560_11519</name>
</gene>
<keyword evidence="2" id="KW-1185">Reference proteome</keyword>
<evidence type="ECO:0000313" key="2">
    <source>
        <dbReference type="Proteomes" id="UP000199408"/>
    </source>
</evidence>
<proteinExistence type="predicted"/>
<dbReference type="OrthoDB" id="3681982at2"/>
<dbReference type="EMBL" id="FMDN01000015">
    <property type="protein sequence ID" value="SCG60533.1"/>
    <property type="molecule type" value="Genomic_DNA"/>
</dbReference>
<organism evidence="1 2">
    <name type="scientific">Micromonospora halophytica</name>
    <dbReference type="NCBI Taxonomy" id="47864"/>
    <lineage>
        <taxon>Bacteria</taxon>
        <taxon>Bacillati</taxon>
        <taxon>Actinomycetota</taxon>
        <taxon>Actinomycetes</taxon>
        <taxon>Micromonosporales</taxon>
        <taxon>Micromonosporaceae</taxon>
        <taxon>Micromonospora</taxon>
    </lineage>
</organism>
<evidence type="ECO:0000313" key="1">
    <source>
        <dbReference type="EMBL" id="SCG60533.1"/>
    </source>
</evidence>
<protein>
    <submittedName>
        <fullName evidence="1">Uncharacterized protein</fullName>
    </submittedName>
</protein>
<sequence>MDAKTYAAVADVCARLAGRLSDDTLGTVREHYAAGEWDLADATLLLNLAFEGVGITRAEQELIRSFLGDPDSPELHDVPVVAEVPSPPYRFSPTGPADAPDPTRADGVLSADAPRHGGHRLYRAWRHPHDGAPDGAAWVYVLLVAEGTDPLSAYSGLSSRLWTALKEKWPLEVVVEGGALPPYQAAALASASLVRAD</sequence>
<dbReference type="STRING" id="47864.GA0070560_11519"/>
<reference evidence="2" key="1">
    <citation type="submission" date="2016-06" db="EMBL/GenBank/DDBJ databases">
        <authorList>
            <person name="Varghese N."/>
        </authorList>
    </citation>
    <scope>NUCLEOTIDE SEQUENCE [LARGE SCALE GENOMIC DNA]</scope>
    <source>
        <strain evidence="2">DSM 43171</strain>
    </source>
</reference>
<dbReference type="RefSeq" id="WP_091299614.1">
    <property type="nucleotide sequence ID" value="NZ_FMDN01000015.1"/>
</dbReference>
<dbReference type="AlphaFoldDB" id="A0A1C5IQU6"/>